<dbReference type="Proteomes" id="UP000028123">
    <property type="component" value="Unassembled WGS sequence"/>
</dbReference>
<sequence>MTVKTIAKWDEKNGFLSVLDKVGKEATLPQYLQVDHTSSTPDANGQLRDHFTVLEGLAKHQEFSVKSEANALGPMINYNPSAVLKFLPAKNLLRISDNVVVHVKTDPNHPIPEGNHRILVVDHFHENYYPKAGPYQHSWFPLLELPGTSTEFKKRYLHPGKVSLGCLTVLDHERWTEIYEFLIRRRKDKDYVSMLQVCPPDAEDWCKLFNGKYQITIDGEAYAWGALNLVFSKGADNWLNVVGTSDNHRYTFRGAFALTKDAPVAHSFGPQGGSVMEGRLTDNQPSSHWPRECDLRVGCWELNFQEGLMVPVKIEWKGTIAQGYWNHGAPHKLQLTALELKERPWYNYPWNYPNWNPNPPPLPV</sequence>
<evidence type="ECO:0000313" key="1">
    <source>
        <dbReference type="EMBL" id="KEQ24962.1"/>
    </source>
</evidence>
<evidence type="ECO:0000313" key="2">
    <source>
        <dbReference type="Proteomes" id="UP000028123"/>
    </source>
</evidence>
<dbReference type="AlphaFoldDB" id="A0A081P2N9"/>
<dbReference type="eggNOG" id="ENOG5033UD4">
    <property type="taxonomic scope" value="Bacteria"/>
</dbReference>
<proteinExistence type="predicted"/>
<dbReference type="RefSeq" id="WP_036684170.1">
    <property type="nucleotide sequence ID" value="NZ_JNVM01000013.1"/>
</dbReference>
<name>A0A081P2N9_9BACL</name>
<comment type="caution">
    <text evidence="1">The sequence shown here is derived from an EMBL/GenBank/DDBJ whole genome shotgun (WGS) entry which is preliminary data.</text>
</comment>
<reference evidence="1 2" key="1">
    <citation type="submission" date="2014-06" db="EMBL/GenBank/DDBJ databases">
        <title>Draft genome sequence of Paenibacillus sp. MSt1.</title>
        <authorList>
            <person name="Aw Y.K."/>
            <person name="Ong K.S."/>
            <person name="Gan H.M."/>
            <person name="Lee S.M."/>
        </authorList>
    </citation>
    <scope>NUCLEOTIDE SEQUENCE [LARGE SCALE GENOMIC DNA]</scope>
    <source>
        <strain evidence="1 2">MSt1</strain>
    </source>
</reference>
<accession>A0A081P2N9</accession>
<gene>
    <name evidence="1" type="ORF">ET33_06275</name>
</gene>
<organism evidence="1 2">
    <name type="scientific">Paenibacillus tyrfis</name>
    <dbReference type="NCBI Taxonomy" id="1501230"/>
    <lineage>
        <taxon>Bacteria</taxon>
        <taxon>Bacillati</taxon>
        <taxon>Bacillota</taxon>
        <taxon>Bacilli</taxon>
        <taxon>Bacillales</taxon>
        <taxon>Paenibacillaceae</taxon>
        <taxon>Paenibacillus</taxon>
    </lineage>
</organism>
<protein>
    <submittedName>
        <fullName evidence="1">Uncharacterized protein</fullName>
    </submittedName>
</protein>
<keyword evidence="2" id="KW-1185">Reference proteome</keyword>
<dbReference type="OrthoDB" id="8772938at2"/>
<dbReference type="EMBL" id="JNVM01000013">
    <property type="protein sequence ID" value="KEQ24962.1"/>
    <property type="molecule type" value="Genomic_DNA"/>
</dbReference>